<evidence type="ECO:0000259" key="1">
    <source>
        <dbReference type="Pfam" id="PF13358"/>
    </source>
</evidence>
<keyword evidence="3" id="KW-1185">Reference proteome</keyword>
<dbReference type="NCBIfam" id="NF033545">
    <property type="entry name" value="transpos_IS630"/>
    <property type="match status" value="1"/>
</dbReference>
<keyword evidence="2" id="KW-0255">Endonuclease</keyword>
<dbReference type="Gene3D" id="3.30.420.10">
    <property type="entry name" value="Ribonuclease H-like superfamily/Ribonuclease H"/>
    <property type="match status" value="1"/>
</dbReference>
<organism evidence="2 3">
    <name type="scientific">Desulfopila aestuarii DSM 18488</name>
    <dbReference type="NCBI Taxonomy" id="1121416"/>
    <lineage>
        <taxon>Bacteria</taxon>
        <taxon>Pseudomonadati</taxon>
        <taxon>Thermodesulfobacteriota</taxon>
        <taxon>Desulfobulbia</taxon>
        <taxon>Desulfobulbales</taxon>
        <taxon>Desulfocapsaceae</taxon>
        <taxon>Desulfopila</taxon>
    </lineage>
</organism>
<evidence type="ECO:0000313" key="3">
    <source>
        <dbReference type="Proteomes" id="UP000184603"/>
    </source>
</evidence>
<keyword evidence="2" id="KW-0540">Nuclease</keyword>
<dbReference type="STRING" id="1121416.SAMN02745220_04642"/>
<reference evidence="2 3" key="1">
    <citation type="submission" date="2016-12" db="EMBL/GenBank/DDBJ databases">
        <authorList>
            <person name="Song W.-J."/>
            <person name="Kurnit D.M."/>
        </authorList>
    </citation>
    <scope>NUCLEOTIDE SEQUENCE [LARGE SCALE GENOMIC DNA]</scope>
    <source>
        <strain evidence="2 3">DSM 18488</strain>
    </source>
</reference>
<dbReference type="EMBL" id="FRFE01000037">
    <property type="protein sequence ID" value="SHO52587.1"/>
    <property type="molecule type" value="Genomic_DNA"/>
</dbReference>
<dbReference type="GO" id="GO:0003676">
    <property type="term" value="F:nucleic acid binding"/>
    <property type="evidence" value="ECO:0007669"/>
    <property type="project" value="InterPro"/>
</dbReference>
<gene>
    <name evidence="2" type="ORF">SAMN02745220_04642</name>
</gene>
<keyword evidence="2" id="KW-0378">Hydrolase</keyword>
<dbReference type="PANTHER" id="PTHR46564">
    <property type="entry name" value="TRANSPOSASE"/>
    <property type="match status" value="1"/>
</dbReference>
<proteinExistence type="predicted"/>
<accession>A0A1M7YIX8</accession>
<name>A0A1M7YIX8_9BACT</name>
<dbReference type="InterPro" id="IPR047655">
    <property type="entry name" value="Transpos_IS630-like"/>
</dbReference>
<sequence>MLRLGTLNLPHFSRDTILKNWQLNTINAKRFSLNMISAINNQGLLRFMLYEETMTARVLIKFMNRLVKDAGRKVFLVLDNLKVHHAKLVRRWLEKHPEKIEVFYLPSYSPELNPDEYLNCHLKSGVRIAAPSRNIEELEKTVIGHMRMLQKKPERVVKYFKHPSIKYAA</sequence>
<dbReference type="PANTHER" id="PTHR46564:SF1">
    <property type="entry name" value="TRANSPOSASE"/>
    <property type="match status" value="1"/>
</dbReference>
<dbReference type="Pfam" id="PF13358">
    <property type="entry name" value="DDE_3"/>
    <property type="match status" value="1"/>
</dbReference>
<dbReference type="AlphaFoldDB" id="A0A1M7YIX8"/>
<dbReference type="GO" id="GO:0004519">
    <property type="term" value="F:endonuclease activity"/>
    <property type="evidence" value="ECO:0007669"/>
    <property type="project" value="UniProtKB-KW"/>
</dbReference>
<dbReference type="InterPro" id="IPR038717">
    <property type="entry name" value="Tc1-like_DDE_dom"/>
</dbReference>
<protein>
    <submittedName>
        <fullName evidence="2">DDE superfamily endonuclease</fullName>
    </submittedName>
</protein>
<evidence type="ECO:0000313" key="2">
    <source>
        <dbReference type="EMBL" id="SHO52587.1"/>
    </source>
</evidence>
<feature type="domain" description="Tc1-like transposase DDE" evidence="1">
    <location>
        <begin position="29"/>
        <end position="138"/>
    </location>
</feature>
<dbReference type="InterPro" id="IPR036397">
    <property type="entry name" value="RNaseH_sf"/>
</dbReference>
<dbReference type="Proteomes" id="UP000184603">
    <property type="component" value="Unassembled WGS sequence"/>
</dbReference>